<name>A0A8S1LM81_9CILI</name>
<evidence type="ECO:0000313" key="3">
    <source>
        <dbReference type="Proteomes" id="UP000692954"/>
    </source>
</evidence>
<reference evidence="2" key="1">
    <citation type="submission" date="2021-01" db="EMBL/GenBank/DDBJ databases">
        <authorList>
            <consortium name="Genoscope - CEA"/>
            <person name="William W."/>
        </authorList>
    </citation>
    <scope>NUCLEOTIDE SEQUENCE</scope>
</reference>
<gene>
    <name evidence="2" type="ORF">PSON_ATCC_30995.1.T0230286</name>
</gene>
<evidence type="ECO:0000313" key="2">
    <source>
        <dbReference type="EMBL" id="CAD8067929.1"/>
    </source>
</evidence>
<evidence type="ECO:0000256" key="1">
    <source>
        <dbReference type="SAM" id="Coils"/>
    </source>
</evidence>
<dbReference type="AlphaFoldDB" id="A0A8S1LM81"/>
<accession>A0A8S1LM81</accession>
<protein>
    <submittedName>
        <fullName evidence="2">Uncharacterized protein</fullName>
    </submittedName>
</protein>
<sequence>MKQTIKEKRKQPIRTCLHQPFEYNFRTLDQYTSQDLVKTIQSIINDQELLSFLQIKVGIRSAIRKLRANQSNFLALILIYDQSITDILIQASTVFWKYNQQIILAKDDIRQHLQKIMKINKINCIYIYSKKDVEIPEIIKPKLQKLTEQMNIYKKESVCEIPIILGDELKYQTVKLKVPQEQENERLRFQNEKGNQKKQEQNLNKNNQQKIQIEKGNNQQKIQVEKANNQQKIQQKQANKLNNAINIEQQEK</sequence>
<keyword evidence="1" id="KW-0175">Coiled coil</keyword>
<dbReference type="EMBL" id="CAJJDN010000023">
    <property type="protein sequence ID" value="CAD8067929.1"/>
    <property type="molecule type" value="Genomic_DNA"/>
</dbReference>
<organism evidence="2 3">
    <name type="scientific">Paramecium sonneborni</name>
    <dbReference type="NCBI Taxonomy" id="65129"/>
    <lineage>
        <taxon>Eukaryota</taxon>
        <taxon>Sar</taxon>
        <taxon>Alveolata</taxon>
        <taxon>Ciliophora</taxon>
        <taxon>Intramacronucleata</taxon>
        <taxon>Oligohymenophorea</taxon>
        <taxon>Peniculida</taxon>
        <taxon>Parameciidae</taxon>
        <taxon>Paramecium</taxon>
    </lineage>
</organism>
<proteinExistence type="predicted"/>
<keyword evidence="3" id="KW-1185">Reference proteome</keyword>
<dbReference type="OrthoDB" id="305019at2759"/>
<feature type="coiled-coil region" evidence="1">
    <location>
        <begin position="217"/>
        <end position="251"/>
    </location>
</feature>
<dbReference type="Proteomes" id="UP000692954">
    <property type="component" value="Unassembled WGS sequence"/>
</dbReference>
<comment type="caution">
    <text evidence="2">The sequence shown here is derived from an EMBL/GenBank/DDBJ whole genome shotgun (WGS) entry which is preliminary data.</text>
</comment>